<dbReference type="Gene3D" id="3.90.180.10">
    <property type="entry name" value="Medium-chain alcohol dehydrogenases, catalytic domain"/>
    <property type="match status" value="1"/>
</dbReference>
<protein>
    <submittedName>
        <fullName evidence="2">Zinc-binding alcohol dehydrogenase family protein</fullName>
    </submittedName>
</protein>
<dbReference type="Proteomes" id="UP000265955">
    <property type="component" value="Unassembled WGS sequence"/>
</dbReference>
<dbReference type="SUPFAM" id="SSF50129">
    <property type="entry name" value="GroES-like"/>
    <property type="match status" value="1"/>
</dbReference>
<gene>
    <name evidence="2" type="ORF">D3871_29490</name>
</gene>
<dbReference type="InterPro" id="IPR036291">
    <property type="entry name" value="NAD(P)-bd_dom_sf"/>
</dbReference>
<keyword evidence="3" id="KW-1185">Reference proteome</keyword>
<sequence>MKSSARALRLIDKADSPDTLRPQLVEILQPQAPAGSAVIEVLAAAINPSDVKAALGMMPYAVWPRTPGRDYAGKVVAGPAEWLGANVWGTGGDLGITRDGTHARYLILPVEALVHRPAHISLAAAATVGVPFVTAFEGLRRADLKGKGQTVLVLGSNGKVGQAAVQLATRAGARVIGVERGGARYVGHASSPIEVFDGTRSDLASAVLAATDGQGVDIAYNTVGSPYFQAALDALRIGGVQILISTPDRNVPFDIMAFYRRDLRLLGVDSLKLNATQCADVFRVLLPGFENGSLRAFDVSDSSLLPLDNAVEAYRQVLEGSKERLVLEP</sequence>
<dbReference type="InterPro" id="IPR013154">
    <property type="entry name" value="ADH-like_N"/>
</dbReference>
<dbReference type="Pfam" id="PF08240">
    <property type="entry name" value="ADH_N"/>
    <property type="match status" value="1"/>
</dbReference>
<dbReference type="Gene3D" id="3.40.50.720">
    <property type="entry name" value="NAD(P)-binding Rossmann-like Domain"/>
    <property type="match status" value="1"/>
</dbReference>
<feature type="domain" description="Enoyl reductase (ER)" evidence="1">
    <location>
        <begin position="15"/>
        <end position="327"/>
    </location>
</feature>
<evidence type="ECO:0000313" key="2">
    <source>
        <dbReference type="EMBL" id="RJF92713.1"/>
    </source>
</evidence>
<dbReference type="SMART" id="SM00829">
    <property type="entry name" value="PKS_ER"/>
    <property type="match status" value="1"/>
</dbReference>
<dbReference type="AlphaFoldDB" id="A0A3A3G3R8"/>
<dbReference type="InterPro" id="IPR020843">
    <property type="entry name" value="ER"/>
</dbReference>
<evidence type="ECO:0000259" key="1">
    <source>
        <dbReference type="SMART" id="SM00829"/>
    </source>
</evidence>
<dbReference type="RefSeq" id="WP_119772704.1">
    <property type="nucleotide sequence ID" value="NZ_QYUO01000003.1"/>
</dbReference>
<name>A0A3A3G3R8_9BURK</name>
<dbReference type="EMBL" id="QYUO01000003">
    <property type="protein sequence ID" value="RJF92713.1"/>
    <property type="molecule type" value="Genomic_DNA"/>
</dbReference>
<dbReference type="InterPro" id="IPR051397">
    <property type="entry name" value="Zn-ADH-like_protein"/>
</dbReference>
<dbReference type="GO" id="GO:0016491">
    <property type="term" value="F:oxidoreductase activity"/>
    <property type="evidence" value="ECO:0007669"/>
    <property type="project" value="InterPro"/>
</dbReference>
<proteinExistence type="predicted"/>
<comment type="caution">
    <text evidence="2">The sequence shown here is derived from an EMBL/GenBank/DDBJ whole genome shotgun (WGS) entry which is preliminary data.</text>
</comment>
<accession>A0A3A3G3R8</accession>
<dbReference type="Pfam" id="PF00107">
    <property type="entry name" value="ADH_zinc_N"/>
    <property type="match status" value="1"/>
</dbReference>
<organism evidence="2 3">
    <name type="scientific">Noviherbaspirillum saxi</name>
    <dbReference type="NCBI Taxonomy" id="2320863"/>
    <lineage>
        <taxon>Bacteria</taxon>
        <taxon>Pseudomonadati</taxon>
        <taxon>Pseudomonadota</taxon>
        <taxon>Betaproteobacteria</taxon>
        <taxon>Burkholderiales</taxon>
        <taxon>Oxalobacteraceae</taxon>
        <taxon>Noviherbaspirillum</taxon>
    </lineage>
</organism>
<dbReference type="InterPro" id="IPR011032">
    <property type="entry name" value="GroES-like_sf"/>
</dbReference>
<evidence type="ECO:0000313" key="3">
    <source>
        <dbReference type="Proteomes" id="UP000265955"/>
    </source>
</evidence>
<dbReference type="InterPro" id="IPR013149">
    <property type="entry name" value="ADH-like_C"/>
</dbReference>
<dbReference type="PANTHER" id="PTHR43677">
    <property type="entry name" value="SHORT-CHAIN DEHYDROGENASE/REDUCTASE"/>
    <property type="match status" value="1"/>
</dbReference>
<dbReference type="SUPFAM" id="SSF51735">
    <property type="entry name" value="NAD(P)-binding Rossmann-fold domains"/>
    <property type="match status" value="1"/>
</dbReference>
<dbReference type="PANTHER" id="PTHR43677:SF4">
    <property type="entry name" value="QUINONE OXIDOREDUCTASE-LIKE PROTEIN 2"/>
    <property type="match status" value="1"/>
</dbReference>
<dbReference type="OrthoDB" id="9780520at2"/>
<reference evidence="3" key="1">
    <citation type="submission" date="2018-09" db="EMBL/GenBank/DDBJ databases">
        <authorList>
            <person name="Zhu H."/>
        </authorList>
    </citation>
    <scope>NUCLEOTIDE SEQUENCE [LARGE SCALE GENOMIC DNA]</scope>
    <source>
        <strain evidence="3">K1R23-30</strain>
    </source>
</reference>